<evidence type="ECO:0000259" key="3">
    <source>
        <dbReference type="PROSITE" id="PS01124"/>
    </source>
</evidence>
<proteinExistence type="predicted"/>
<name>L1KZS0_9ACTN</name>
<dbReference type="InterPro" id="IPR009057">
    <property type="entry name" value="Homeodomain-like_sf"/>
</dbReference>
<accession>L1KZS0</accession>
<evidence type="ECO:0000256" key="1">
    <source>
        <dbReference type="ARBA" id="ARBA00023015"/>
    </source>
</evidence>
<evidence type="ECO:0000313" key="5">
    <source>
        <dbReference type="Proteomes" id="UP000010411"/>
    </source>
</evidence>
<evidence type="ECO:0000256" key="2">
    <source>
        <dbReference type="ARBA" id="ARBA00023163"/>
    </source>
</evidence>
<dbReference type="AlphaFoldDB" id="L1KZS0"/>
<sequence>MLPQARGREIGTRAIAIRWGFSGAAHFPRVFRTAYGMPPGGYRHQACLVTE</sequence>
<dbReference type="GO" id="GO:0003700">
    <property type="term" value="F:DNA-binding transcription factor activity"/>
    <property type="evidence" value="ECO:0007669"/>
    <property type="project" value="InterPro"/>
</dbReference>
<dbReference type="PATRIC" id="fig|698759.3.peg.3113"/>
<comment type="caution">
    <text evidence="4">The sequence shown here is derived from an EMBL/GenBank/DDBJ whole genome shotgun (WGS) entry which is preliminary data.</text>
</comment>
<dbReference type="Gene3D" id="1.10.10.60">
    <property type="entry name" value="Homeodomain-like"/>
    <property type="match status" value="1"/>
</dbReference>
<keyword evidence="2" id="KW-0804">Transcription</keyword>
<keyword evidence="5" id="KW-1185">Reference proteome</keyword>
<dbReference type="PROSITE" id="PS01124">
    <property type="entry name" value="HTH_ARAC_FAMILY_2"/>
    <property type="match status" value="1"/>
</dbReference>
<dbReference type="EMBL" id="AEJC01000232">
    <property type="protein sequence ID" value="EKX66296.1"/>
    <property type="molecule type" value="Genomic_DNA"/>
</dbReference>
<reference evidence="4 5" key="1">
    <citation type="submission" date="2012-11" db="EMBL/GenBank/DDBJ databases">
        <authorList>
            <person name="Huguet-Tapia J.C."/>
            <person name="Durkin A.S."/>
            <person name="Pettis G.S."/>
            <person name="Badger J.H."/>
        </authorList>
    </citation>
    <scope>NUCLEOTIDE SEQUENCE [LARGE SCALE GENOMIC DNA]</scope>
    <source>
        <strain evidence="4 5">91-03</strain>
    </source>
</reference>
<dbReference type="GO" id="GO:0043565">
    <property type="term" value="F:sequence-specific DNA binding"/>
    <property type="evidence" value="ECO:0007669"/>
    <property type="project" value="InterPro"/>
</dbReference>
<keyword evidence="1" id="KW-0805">Transcription regulation</keyword>
<gene>
    <name evidence="4" type="ORF">STRIP9103_03342</name>
</gene>
<dbReference type="SUPFAM" id="SSF46689">
    <property type="entry name" value="Homeodomain-like"/>
    <property type="match status" value="1"/>
</dbReference>
<dbReference type="Proteomes" id="UP000010411">
    <property type="component" value="Unassembled WGS sequence"/>
</dbReference>
<feature type="domain" description="HTH araC/xylS-type" evidence="3">
    <location>
        <begin position="1"/>
        <end position="45"/>
    </location>
</feature>
<dbReference type="InterPro" id="IPR018060">
    <property type="entry name" value="HTH_AraC"/>
</dbReference>
<organism evidence="4 5">
    <name type="scientific">Streptomyces ipomoeae 91-03</name>
    <dbReference type="NCBI Taxonomy" id="698759"/>
    <lineage>
        <taxon>Bacteria</taxon>
        <taxon>Bacillati</taxon>
        <taxon>Actinomycetota</taxon>
        <taxon>Actinomycetes</taxon>
        <taxon>Kitasatosporales</taxon>
        <taxon>Streptomycetaceae</taxon>
        <taxon>Streptomyces</taxon>
    </lineage>
</organism>
<protein>
    <recommendedName>
        <fullName evidence="3">HTH araC/xylS-type domain-containing protein</fullName>
    </recommendedName>
</protein>
<evidence type="ECO:0000313" key="4">
    <source>
        <dbReference type="EMBL" id="EKX66296.1"/>
    </source>
</evidence>